<dbReference type="Pfam" id="PF12704">
    <property type="entry name" value="MacB_PCD"/>
    <property type="match status" value="2"/>
</dbReference>
<dbReference type="InterPro" id="IPR003838">
    <property type="entry name" value="ABC3_permease_C"/>
</dbReference>
<comment type="subcellular location">
    <subcellularLocation>
        <location evidence="1">Cell membrane</location>
        <topology evidence="1">Multi-pass membrane protein</topology>
    </subcellularLocation>
</comment>
<dbReference type="GO" id="GO:0022857">
    <property type="term" value="F:transmembrane transporter activity"/>
    <property type="evidence" value="ECO:0007669"/>
    <property type="project" value="TreeGrafter"/>
</dbReference>
<feature type="transmembrane region" description="Helical" evidence="7">
    <location>
        <begin position="21"/>
        <end position="42"/>
    </location>
</feature>
<accession>A0A4Q5M585</accession>
<gene>
    <name evidence="10" type="ORF">EWM59_00205</name>
</gene>
<feature type="transmembrane region" description="Helical" evidence="7">
    <location>
        <begin position="732"/>
        <end position="751"/>
    </location>
</feature>
<feature type="transmembrane region" description="Helical" evidence="7">
    <location>
        <begin position="433"/>
        <end position="453"/>
    </location>
</feature>
<evidence type="ECO:0000256" key="7">
    <source>
        <dbReference type="SAM" id="Phobius"/>
    </source>
</evidence>
<sequence length="803" mass="89942">MLLNYFKIAFRNLTKNKVYSFINIGGLAVGMSVAMLIGLWMYDELSFNQYHKNYDRIGQIRSISTEPSTGVIEGSPHMQIPMGTALRENYKHLFSKVLTSWAVEEYTLKVGEKNLSRRGHFVEPGILEMLSLKMLKGSYDGLKDLHSIVLSESTAKAIFGSADPINQSLKIDNKTDVKVTGVYEDIPKNSRFAEVQFFTPWALFVASNEWVKENVTSWDNTSFGLYVELQPNVSLETAQAGLKDFYAKNSPKDFYTIIKAYKPEIFVHPMKQWHLYSDFTDGRPTGGRITFVWLFGIIGVFVLLLASINFMNLSTARSEKRAKEVGIRKAIGSVRSQLVSQFFSESFLIVLVSFVISCIILVLSLGWFNELSDKDIALPFTNLYFWIAGMAFVALTGILTGLYPALYLSSFQPIKVLKGTFKTGRFAAVPRKVLVVVQFTVSVVMIIGTLVVYQQIQHAKNRPVGYSQDGLVTISLNDPNYAGKYDLFKSELMNSGVVSDVALSNSTLTSISNRSSGFTWKGKAPETPSSFNKFRVTADFGKMLNWKVVAGRDFSDDYKTDSAGVILNEAAARHIGLKNPIGEYIRTEDGKFVWQIVGVTKDMVIQSPYDEINGSFYFLDFNKGSKQMTMRIKPTVSPTEALPKIEAVFHKLVPSASFDYKFVDDVYNKKFSQEQRIGQLSALFAILAIFISCLGLFGLASFVAEQRTKEIGIRKVLGASVTNLWQMLSKDFVLLVIISCLIAAPIGYYFMNNWLEKYTYHTELSWWVFAAAGAGALMLTLLTVSYQAIKAALMNPVKSLKTD</sequence>
<dbReference type="Proteomes" id="UP000293162">
    <property type="component" value="Unassembled WGS sequence"/>
</dbReference>
<feature type="transmembrane region" description="Helical" evidence="7">
    <location>
        <begin position="680"/>
        <end position="704"/>
    </location>
</feature>
<dbReference type="Pfam" id="PF02687">
    <property type="entry name" value="FtsX"/>
    <property type="match status" value="2"/>
</dbReference>
<evidence type="ECO:0000313" key="11">
    <source>
        <dbReference type="Proteomes" id="UP000293162"/>
    </source>
</evidence>
<evidence type="ECO:0000256" key="4">
    <source>
        <dbReference type="ARBA" id="ARBA00022989"/>
    </source>
</evidence>
<dbReference type="RefSeq" id="WP_130018901.1">
    <property type="nucleotide sequence ID" value="NZ_SEWF01000001.1"/>
</dbReference>
<evidence type="ECO:0000256" key="6">
    <source>
        <dbReference type="ARBA" id="ARBA00038076"/>
    </source>
</evidence>
<organism evidence="10 11">
    <name type="scientific">Emticicia agri</name>
    <dbReference type="NCBI Taxonomy" id="2492393"/>
    <lineage>
        <taxon>Bacteria</taxon>
        <taxon>Pseudomonadati</taxon>
        <taxon>Bacteroidota</taxon>
        <taxon>Cytophagia</taxon>
        <taxon>Cytophagales</taxon>
        <taxon>Leadbetterellaceae</taxon>
        <taxon>Emticicia</taxon>
    </lineage>
</organism>
<protein>
    <submittedName>
        <fullName evidence="10">FtsX-like permease family protein</fullName>
    </submittedName>
</protein>
<feature type="domain" description="ABC3 transporter permease C-terminal" evidence="8">
    <location>
        <begin position="297"/>
        <end position="413"/>
    </location>
</feature>
<keyword evidence="11" id="KW-1185">Reference proteome</keyword>
<keyword evidence="3 7" id="KW-0812">Transmembrane</keyword>
<feature type="transmembrane region" description="Helical" evidence="7">
    <location>
        <begin position="383"/>
        <end position="408"/>
    </location>
</feature>
<evidence type="ECO:0000256" key="1">
    <source>
        <dbReference type="ARBA" id="ARBA00004651"/>
    </source>
</evidence>
<comment type="caution">
    <text evidence="10">The sequence shown here is derived from an EMBL/GenBank/DDBJ whole genome shotgun (WGS) entry which is preliminary data.</text>
</comment>
<evidence type="ECO:0000259" key="8">
    <source>
        <dbReference type="Pfam" id="PF02687"/>
    </source>
</evidence>
<dbReference type="EMBL" id="SEWF01000001">
    <property type="protein sequence ID" value="RYU97578.1"/>
    <property type="molecule type" value="Genomic_DNA"/>
</dbReference>
<feature type="domain" description="ABC3 transporter permease C-terminal" evidence="8">
    <location>
        <begin position="683"/>
        <end position="796"/>
    </location>
</feature>
<feature type="transmembrane region" description="Helical" evidence="7">
    <location>
        <begin position="347"/>
        <end position="368"/>
    </location>
</feature>
<keyword evidence="2" id="KW-1003">Cell membrane</keyword>
<feature type="domain" description="MacB-like periplasmic core" evidence="9">
    <location>
        <begin position="20"/>
        <end position="243"/>
    </location>
</feature>
<evidence type="ECO:0000256" key="3">
    <source>
        <dbReference type="ARBA" id="ARBA00022692"/>
    </source>
</evidence>
<dbReference type="AlphaFoldDB" id="A0A4Q5M585"/>
<evidence type="ECO:0000313" key="10">
    <source>
        <dbReference type="EMBL" id="RYU97578.1"/>
    </source>
</evidence>
<feature type="domain" description="MacB-like periplasmic core" evidence="9">
    <location>
        <begin position="440"/>
        <end position="647"/>
    </location>
</feature>
<evidence type="ECO:0000259" key="9">
    <source>
        <dbReference type="Pfam" id="PF12704"/>
    </source>
</evidence>
<keyword evidence="4 7" id="KW-1133">Transmembrane helix</keyword>
<evidence type="ECO:0000256" key="2">
    <source>
        <dbReference type="ARBA" id="ARBA00022475"/>
    </source>
</evidence>
<feature type="transmembrane region" description="Helical" evidence="7">
    <location>
        <begin position="291"/>
        <end position="313"/>
    </location>
</feature>
<evidence type="ECO:0000256" key="5">
    <source>
        <dbReference type="ARBA" id="ARBA00023136"/>
    </source>
</evidence>
<dbReference type="GO" id="GO:0005886">
    <property type="term" value="C:plasma membrane"/>
    <property type="evidence" value="ECO:0007669"/>
    <property type="project" value="UniProtKB-SubCell"/>
</dbReference>
<reference evidence="10 11" key="1">
    <citation type="submission" date="2019-02" db="EMBL/GenBank/DDBJ databases">
        <title>Bacterial novel species Emticicia sp. 17J42-9 isolated from soil.</title>
        <authorList>
            <person name="Jung H.-Y."/>
        </authorList>
    </citation>
    <scope>NUCLEOTIDE SEQUENCE [LARGE SCALE GENOMIC DNA]</scope>
    <source>
        <strain evidence="10 11">17J42-9</strain>
    </source>
</reference>
<dbReference type="OrthoDB" id="5933722at2"/>
<dbReference type="PANTHER" id="PTHR30572">
    <property type="entry name" value="MEMBRANE COMPONENT OF TRANSPORTER-RELATED"/>
    <property type="match status" value="1"/>
</dbReference>
<dbReference type="InterPro" id="IPR025857">
    <property type="entry name" value="MacB_PCD"/>
</dbReference>
<dbReference type="InterPro" id="IPR050250">
    <property type="entry name" value="Macrolide_Exporter_MacB"/>
</dbReference>
<feature type="transmembrane region" description="Helical" evidence="7">
    <location>
        <begin position="766"/>
        <end position="789"/>
    </location>
</feature>
<name>A0A4Q5M585_9BACT</name>
<proteinExistence type="inferred from homology"/>
<dbReference type="PANTHER" id="PTHR30572:SF4">
    <property type="entry name" value="ABC TRANSPORTER PERMEASE YTRF"/>
    <property type="match status" value="1"/>
</dbReference>
<keyword evidence="5 7" id="KW-0472">Membrane</keyword>
<comment type="similarity">
    <text evidence="6">Belongs to the ABC-4 integral membrane protein family.</text>
</comment>